<dbReference type="GO" id="GO:0019563">
    <property type="term" value="P:glycerol catabolic process"/>
    <property type="evidence" value="ECO:0007669"/>
    <property type="project" value="TreeGrafter"/>
</dbReference>
<dbReference type="AlphaFoldDB" id="A0A7M1UQY5"/>
<dbReference type="GO" id="GO:0004807">
    <property type="term" value="F:triose-phosphate isomerase activity"/>
    <property type="evidence" value="ECO:0007669"/>
    <property type="project" value="UniProtKB-UniRule"/>
</dbReference>
<comment type="catalytic activity">
    <reaction evidence="5 6">
        <text>D-glyceraldehyde 3-phosphate = dihydroxyacetone phosphate</text>
        <dbReference type="Rhea" id="RHEA:18585"/>
        <dbReference type="ChEBI" id="CHEBI:57642"/>
        <dbReference type="ChEBI" id="CHEBI:59776"/>
        <dbReference type="EC" id="5.3.1.1"/>
    </reaction>
</comment>
<dbReference type="InterPro" id="IPR013785">
    <property type="entry name" value="Aldolase_TIM"/>
</dbReference>
<keyword evidence="4 5" id="KW-0413">Isomerase</keyword>
<feature type="binding site" evidence="5">
    <location>
        <position position="154"/>
    </location>
    <ligand>
        <name>substrate</name>
    </ligand>
</feature>
<organism evidence="7 8">
    <name type="scientific">Thermosphaera chiliense</name>
    <dbReference type="NCBI Taxonomy" id="3402707"/>
    <lineage>
        <taxon>Archaea</taxon>
        <taxon>Thermoproteota</taxon>
        <taxon>Thermoprotei</taxon>
        <taxon>Desulfurococcales</taxon>
        <taxon>Desulfurococcaceae</taxon>
        <taxon>Thermosphaera</taxon>
    </lineage>
</organism>
<feature type="active site" description="Proton acceptor" evidence="5">
    <location>
        <position position="149"/>
    </location>
</feature>
<keyword evidence="3 5" id="KW-0324">Glycolysis</keyword>
<comment type="subunit">
    <text evidence="5">Homotetramer; dimer of dimers.</text>
</comment>
<dbReference type="Pfam" id="PF00121">
    <property type="entry name" value="TIM"/>
    <property type="match status" value="1"/>
</dbReference>
<evidence type="ECO:0000256" key="6">
    <source>
        <dbReference type="RuleBase" id="RU363013"/>
    </source>
</evidence>
<dbReference type="GeneID" id="59454021"/>
<sequence>MRVSGLKPIIAVNYKAYHPHSFGENALRIARDARRVWEETGVEIILAPPFTEIHRVLKEVEGSGVKVFAQHADPVEPGAVTGYIPVEGLKEAGVQGVILNHSEHRLKIADINMLIAKARRLGLKTLACADVPETGAAIALLKPDMIAVEPPELIGTGVSVSKAKPEVITNSVSMIRSVNKEVLILTGAGITTGEDVYQAIKLGTIGVLVASGIVKAKDPYSVMKDMALNALKALA</sequence>
<evidence type="ECO:0000256" key="4">
    <source>
        <dbReference type="ARBA" id="ARBA00023235"/>
    </source>
</evidence>
<feature type="binding site" evidence="5">
    <location>
        <begin position="13"/>
        <end position="15"/>
    </location>
    <ligand>
        <name>substrate</name>
    </ligand>
</feature>
<dbReference type="UniPathway" id="UPA00138"/>
<dbReference type="EC" id="5.3.1.1" evidence="5 6"/>
<feature type="binding site" evidence="5">
    <location>
        <position position="189"/>
    </location>
    <ligand>
        <name>substrate</name>
    </ligand>
</feature>
<comment type="pathway">
    <text evidence="5 6">Carbohydrate biosynthesis; gluconeogenesis.</text>
</comment>
<feature type="active site" description="Electrophile" evidence="5">
    <location>
        <position position="101"/>
    </location>
</feature>
<dbReference type="GO" id="GO:0005829">
    <property type="term" value="C:cytosol"/>
    <property type="evidence" value="ECO:0007669"/>
    <property type="project" value="TreeGrafter"/>
</dbReference>
<evidence type="ECO:0000256" key="2">
    <source>
        <dbReference type="ARBA" id="ARBA00022490"/>
    </source>
</evidence>
<evidence type="ECO:0000256" key="3">
    <source>
        <dbReference type="ARBA" id="ARBA00023152"/>
    </source>
</evidence>
<dbReference type="PANTHER" id="PTHR21139:SF42">
    <property type="entry name" value="TRIOSEPHOSPHATE ISOMERASE"/>
    <property type="match status" value="1"/>
</dbReference>
<evidence type="ECO:0000313" key="8">
    <source>
        <dbReference type="Proteomes" id="UP000593766"/>
    </source>
</evidence>
<dbReference type="InterPro" id="IPR035990">
    <property type="entry name" value="TIM_sf"/>
</dbReference>
<name>A0A7M1UQY5_9CREN</name>
<dbReference type="InterPro" id="IPR020861">
    <property type="entry name" value="Triosephosphate_isomerase_AS"/>
</dbReference>
<dbReference type="NCBIfam" id="NF003302">
    <property type="entry name" value="PRK04302.1"/>
    <property type="match status" value="1"/>
</dbReference>
<comment type="similarity">
    <text evidence="5 6">Belongs to the triosephosphate isomerase family.</text>
</comment>
<dbReference type="EMBL" id="CP063144">
    <property type="protein sequence ID" value="QOR94611.1"/>
    <property type="molecule type" value="Genomic_DNA"/>
</dbReference>
<evidence type="ECO:0000256" key="1">
    <source>
        <dbReference type="ARBA" id="ARBA00022432"/>
    </source>
</evidence>
<dbReference type="GO" id="GO:0006096">
    <property type="term" value="P:glycolytic process"/>
    <property type="evidence" value="ECO:0007669"/>
    <property type="project" value="UniProtKB-UniRule"/>
</dbReference>
<dbReference type="Gene3D" id="3.20.20.70">
    <property type="entry name" value="Aldolase class I"/>
    <property type="match status" value="1"/>
</dbReference>
<dbReference type="KEGG" id="tcs:IMZ38_01345"/>
<dbReference type="HAMAP" id="MF_00147_A">
    <property type="entry name" value="TIM_A"/>
    <property type="match status" value="1"/>
</dbReference>
<feature type="binding site" evidence="5">
    <location>
        <begin position="210"/>
        <end position="211"/>
    </location>
    <ligand>
        <name>substrate</name>
    </ligand>
</feature>
<dbReference type="InterPro" id="IPR022891">
    <property type="entry name" value="Triosephosphate_isomerase_arc"/>
</dbReference>
<dbReference type="UniPathway" id="UPA00109">
    <property type="reaction ID" value="UER00189"/>
</dbReference>
<dbReference type="GO" id="GO:0006094">
    <property type="term" value="P:gluconeogenesis"/>
    <property type="evidence" value="ECO:0007669"/>
    <property type="project" value="UniProtKB-UniRule"/>
</dbReference>
<protein>
    <recommendedName>
        <fullName evidence="5 6">Triosephosphate isomerase</fullName>
        <shortName evidence="5">TIM</shortName>
        <shortName evidence="5">TPI</shortName>
        <ecNumber evidence="5 6">5.3.1.1</ecNumber>
    </recommendedName>
    <alternativeName>
        <fullName evidence="5">Triose-phosphate isomerase</fullName>
    </alternativeName>
</protein>
<proteinExistence type="inferred from homology"/>
<dbReference type="Proteomes" id="UP000593766">
    <property type="component" value="Chromosome"/>
</dbReference>
<keyword evidence="2 5" id="KW-0963">Cytoplasm</keyword>
<dbReference type="PROSITE" id="PS51440">
    <property type="entry name" value="TIM_2"/>
    <property type="match status" value="1"/>
</dbReference>
<keyword evidence="8" id="KW-1185">Reference proteome</keyword>
<evidence type="ECO:0000313" key="7">
    <source>
        <dbReference type="EMBL" id="QOR94611.1"/>
    </source>
</evidence>
<dbReference type="NCBIfam" id="TIGR00419">
    <property type="entry name" value="tim"/>
    <property type="match status" value="1"/>
</dbReference>
<dbReference type="SUPFAM" id="SSF51351">
    <property type="entry name" value="Triosephosphate isomerase (TIM)"/>
    <property type="match status" value="1"/>
</dbReference>
<accession>A0A7M1UQY5</accession>
<dbReference type="OrthoDB" id="9465at2157"/>
<dbReference type="PROSITE" id="PS00171">
    <property type="entry name" value="TIM_1"/>
    <property type="match status" value="1"/>
</dbReference>
<dbReference type="PANTHER" id="PTHR21139">
    <property type="entry name" value="TRIOSEPHOSPHATE ISOMERASE"/>
    <property type="match status" value="1"/>
</dbReference>
<comment type="pathway">
    <text evidence="5 6">Carbohydrate degradation; glycolysis; D-glyceraldehyde 3-phosphate from glycerone phosphate: step 1/1.</text>
</comment>
<gene>
    <name evidence="5" type="primary">tpiA</name>
    <name evidence="7" type="ORF">IMZ38_01345</name>
</gene>
<dbReference type="GO" id="GO:0046166">
    <property type="term" value="P:glyceraldehyde-3-phosphate biosynthetic process"/>
    <property type="evidence" value="ECO:0007669"/>
    <property type="project" value="TreeGrafter"/>
</dbReference>
<dbReference type="RefSeq" id="WP_193436408.1">
    <property type="nucleotide sequence ID" value="NZ_CP063144.1"/>
</dbReference>
<dbReference type="CDD" id="cd00311">
    <property type="entry name" value="TIM"/>
    <property type="match status" value="1"/>
</dbReference>
<comment type="function">
    <text evidence="5">Involved in the gluconeogenesis. Catalyzes stereospecifically the conversion of dihydroxyacetone phosphate (DHAP) to D-glyceraldehyde-3-phosphate (G3P).</text>
</comment>
<reference evidence="7 8" key="1">
    <citation type="submission" date="2020-10" db="EMBL/GenBank/DDBJ databases">
        <title>Complete genome sequence of Thermosphaera aggregans strain 3507.</title>
        <authorList>
            <person name="Zayulina K.S."/>
            <person name="Elcheninov A.G."/>
            <person name="Toshchakov S.V."/>
            <person name="Kublanov I.V."/>
            <person name="Kochetkova T.V."/>
        </authorList>
    </citation>
    <scope>NUCLEOTIDE SEQUENCE [LARGE SCALE GENOMIC DNA]</scope>
    <source>
        <strain evidence="7 8">3507</strain>
    </source>
</reference>
<dbReference type="InterPro" id="IPR000652">
    <property type="entry name" value="Triosephosphate_isomerase"/>
</dbReference>
<comment type="subcellular location">
    <subcellularLocation>
        <location evidence="5 6">Cytoplasm</location>
    </subcellularLocation>
</comment>
<evidence type="ECO:0000256" key="5">
    <source>
        <dbReference type="HAMAP-Rule" id="MF_00147"/>
    </source>
</evidence>
<keyword evidence="1 5" id="KW-0312">Gluconeogenesis</keyword>